<keyword evidence="3" id="KW-0645">Protease</keyword>
<dbReference type="Pfam" id="PF00883">
    <property type="entry name" value="Peptidase_M17"/>
    <property type="match status" value="1"/>
</dbReference>
<keyword evidence="5" id="KW-0732">Signal</keyword>
<evidence type="ECO:0000313" key="7">
    <source>
        <dbReference type="EMBL" id="KAF4691112.1"/>
    </source>
</evidence>
<dbReference type="Gene3D" id="3.40.630.10">
    <property type="entry name" value="Zn peptidases"/>
    <property type="match status" value="1"/>
</dbReference>
<dbReference type="GO" id="GO:0070006">
    <property type="term" value="F:metalloaminopeptidase activity"/>
    <property type="evidence" value="ECO:0007669"/>
    <property type="project" value="InterPro"/>
</dbReference>
<dbReference type="CDD" id="cd00433">
    <property type="entry name" value="Peptidase_M17"/>
    <property type="match status" value="1"/>
</dbReference>
<dbReference type="Gene3D" id="3.40.50.10590">
    <property type="entry name" value="Zn-dependent exopeptidases"/>
    <property type="match status" value="1"/>
</dbReference>
<dbReference type="PRINTS" id="PR00481">
    <property type="entry name" value="LAMNOPPTDASE"/>
</dbReference>
<comment type="caution">
    <text evidence="7">The sequence shown here is derived from an EMBL/GenBank/DDBJ whole genome shotgun (WGS) entry which is preliminary data.</text>
</comment>
<dbReference type="PANTHER" id="PTHR11963:SF48">
    <property type="entry name" value="DIPEPTIDASE B, ISOFORM A"/>
    <property type="match status" value="1"/>
</dbReference>
<dbReference type="AlphaFoldDB" id="A0A7J6P4Y8"/>
<keyword evidence="2 7" id="KW-0031">Aminopeptidase</keyword>
<dbReference type="InterPro" id="IPR011356">
    <property type="entry name" value="Leucine_aapep/pepB"/>
</dbReference>
<dbReference type="GO" id="GO:0030145">
    <property type="term" value="F:manganese ion binding"/>
    <property type="evidence" value="ECO:0007669"/>
    <property type="project" value="InterPro"/>
</dbReference>
<dbReference type="GO" id="GO:0005737">
    <property type="term" value="C:cytoplasm"/>
    <property type="evidence" value="ECO:0007669"/>
    <property type="project" value="InterPro"/>
</dbReference>
<dbReference type="InterPro" id="IPR041417">
    <property type="entry name" value="NPEPL1_N"/>
</dbReference>
<feature type="signal peptide" evidence="5">
    <location>
        <begin position="1"/>
        <end position="18"/>
    </location>
</feature>
<evidence type="ECO:0000313" key="8">
    <source>
        <dbReference type="Proteomes" id="UP000541610"/>
    </source>
</evidence>
<organism evidence="7 8">
    <name type="scientific">Perkinsus olseni</name>
    <name type="common">Perkinsus atlanticus</name>
    <dbReference type="NCBI Taxonomy" id="32597"/>
    <lineage>
        <taxon>Eukaryota</taxon>
        <taxon>Sar</taxon>
        <taxon>Alveolata</taxon>
        <taxon>Perkinsozoa</taxon>
        <taxon>Perkinsea</taxon>
        <taxon>Perkinsida</taxon>
        <taxon>Perkinsidae</taxon>
        <taxon>Perkinsus</taxon>
    </lineage>
</organism>
<comment type="similarity">
    <text evidence="1">Belongs to the peptidase M17 family.</text>
</comment>
<sequence>MSSWPIWHCLCLVGSVPAYGPTTSPVSMAISTLRVTPSLSFKPSFGRSFGALASSKVAGKVPEKIPWLMDPSTDHSQATAKIDNVLFGSRGGINFHGDISLGAERIGTLSVVGQLAALKGFLPVAPREVQPHLERFIKAQDDAKDSAPNFTVALECLDGEGELTKLVVLKVPEESSRFNTRARPDQVTKLLAEQGDLCSSRAAGVIAVAESEEDVIASGLAVARAAPLYGEKGKAEGRGAVSASLWSKAAGGVAPQMSEKLGKVAENIRTAAALVDMPPNYINPVTYAWLCEKIADGLRRSGHDVRLEVIRAEDLRDGGFGGIWNVGKGAGEPGTVLVGKGITFDTGGLSIKSSDNMRGMKTDMGGAAGLLGAFMSAVQCGGNKGKPLHLVECLAENAVGPFSYRVDDVIKMYSGLTVEINNTDAEGRLLLADGVAYAAKHLNPEVVIDMATLTGASGLATGHLHAAIVSNDEGLEQRAVRSGRKTGDLVHPLIFCPELHKGQFKSEVADLTNSVKVRTDAPVSAAGWFVYENLRAACGDGKIPSYLHVDMAFPVTWKEGRASGYGVALVADLLGVFGE</sequence>
<evidence type="ECO:0000256" key="5">
    <source>
        <dbReference type="SAM" id="SignalP"/>
    </source>
</evidence>
<dbReference type="InterPro" id="IPR000819">
    <property type="entry name" value="Peptidase_M17_C"/>
</dbReference>
<reference evidence="7 8" key="1">
    <citation type="submission" date="2020-04" db="EMBL/GenBank/DDBJ databases">
        <title>Perkinsus olseni comparative genomics.</title>
        <authorList>
            <person name="Bogema D.R."/>
        </authorList>
    </citation>
    <scope>NUCLEOTIDE SEQUENCE [LARGE SCALE GENOMIC DNA]</scope>
    <source>
        <strain evidence="7">00978-12</strain>
    </source>
</reference>
<proteinExistence type="inferred from homology"/>
<dbReference type="OrthoDB" id="412814at2759"/>
<name>A0A7J6P4Y8_PEROL</name>
<dbReference type="PANTHER" id="PTHR11963">
    <property type="entry name" value="LEUCINE AMINOPEPTIDASE-RELATED"/>
    <property type="match status" value="1"/>
</dbReference>
<evidence type="ECO:0000256" key="4">
    <source>
        <dbReference type="ARBA" id="ARBA00022801"/>
    </source>
</evidence>
<evidence type="ECO:0000259" key="6">
    <source>
        <dbReference type="PROSITE" id="PS00631"/>
    </source>
</evidence>
<dbReference type="SUPFAM" id="SSF53187">
    <property type="entry name" value="Zn-dependent exopeptidases"/>
    <property type="match status" value="1"/>
</dbReference>
<dbReference type="Proteomes" id="UP000541610">
    <property type="component" value="Unassembled WGS sequence"/>
</dbReference>
<keyword evidence="4" id="KW-0378">Hydrolase</keyword>
<dbReference type="GO" id="GO:0006508">
    <property type="term" value="P:proteolysis"/>
    <property type="evidence" value="ECO:0007669"/>
    <property type="project" value="UniProtKB-KW"/>
</dbReference>
<dbReference type="EMBL" id="JABANP010000085">
    <property type="protein sequence ID" value="KAF4691112.1"/>
    <property type="molecule type" value="Genomic_DNA"/>
</dbReference>
<dbReference type="Pfam" id="PF18295">
    <property type="entry name" value="Pdase_M17_N2"/>
    <property type="match status" value="1"/>
</dbReference>
<evidence type="ECO:0000256" key="3">
    <source>
        <dbReference type="ARBA" id="ARBA00022670"/>
    </source>
</evidence>
<feature type="chain" id="PRO_5029870877" evidence="5">
    <location>
        <begin position="19"/>
        <end position="579"/>
    </location>
</feature>
<evidence type="ECO:0000256" key="1">
    <source>
        <dbReference type="ARBA" id="ARBA00009528"/>
    </source>
</evidence>
<evidence type="ECO:0000256" key="2">
    <source>
        <dbReference type="ARBA" id="ARBA00022438"/>
    </source>
</evidence>
<feature type="domain" description="Cytosol aminopeptidase" evidence="6">
    <location>
        <begin position="422"/>
        <end position="429"/>
    </location>
</feature>
<protein>
    <submittedName>
        <fullName evidence="7">Putative aminopeptidase npepl1</fullName>
    </submittedName>
</protein>
<gene>
    <name evidence="7" type="primary">NPEPL1_6</name>
    <name evidence="7" type="ORF">FOZ60_016216</name>
</gene>
<dbReference type="PROSITE" id="PS00631">
    <property type="entry name" value="CYTOSOL_AP"/>
    <property type="match status" value="1"/>
</dbReference>
<accession>A0A7J6P4Y8</accession>